<protein>
    <submittedName>
        <fullName evidence="1">Uncharacterized protein</fullName>
    </submittedName>
</protein>
<accession>A0ACB9RU47</accession>
<evidence type="ECO:0000313" key="2">
    <source>
        <dbReference type="Proteomes" id="UP001057402"/>
    </source>
</evidence>
<comment type="caution">
    <text evidence="1">The sequence shown here is derived from an EMBL/GenBank/DDBJ whole genome shotgun (WGS) entry which is preliminary data.</text>
</comment>
<dbReference type="Proteomes" id="UP001057402">
    <property type="component" value="Chromosome 3"/>
</dbReference>
<gene>
    <name evidence="1" type="ORF">MLD38_007792</name>
</gene>
<dbReference type="EMBL" id="CM042882">
    <property type="protein sequence ID" value="KAI4381746.1"/>
    <property type="molecule type" value="Genomic_DNA"/>
</dbReference>
<name>A0ACB9RU47_9MYRT</name>
<evidence type="ECO:0000313" key="1">
    <source>
        <dbReference type="EMBL" id="KAI4381746.1"/>
    </source>
</evidence>
<sequence length="955" mass="106805">MPLGRSRNKRATGSGSYASTITTIVFVTLCVLGVWMLNSNSVVTPMTTKRTTTSDVDTDAATVSANDNNKDEDLSLSKTQTTTKPSDGKDASTFEDTPGELPDDAIKTDDSGGKENDKTSQQSRITENDESGNDDKQGGGQGDNVDNGKGSDGNVKGDEDGSAGKESEQGPQGNESAEQGANEEQGTGRLQDTISTSQDHDSGDTKDQNNKAESIESTEGQQPEQKQENQVNGQGDSQDSQTQVEEQRTEPETQQEQLQEDSGGNNEESTSRSQESRASGEDKASREESESQDDPRQSISAEEQQKRIQEQKQQRAEDQQKPEMRQQEKQQQPTVEAASSDQEAHDELVPQETNIDAQQSDNAKEVTSDSTNSKSNEASFPSGGNSGIPQESKESKKSWKTQASQSENQNERRQGGSEVSDNQYGYTWELCNVTAGTDYIPCLDNEKALRQLRTTKHFEHRERHCPEEGPTCLVPIPEGYKKSIEWPKSRDKIWYHNVPHTKLAEVKGHQNWVKVTGEFLTFPGGGTQFIHGALHYIDFLQQSEPNIKWGKHTRVILDVGCGVASFGGYLFERDVLTMSFAPKDEHEAQVQFALERGIPAISAVMGSQRLPFPGRVFDLVHCARCRVPWHIEGGRLLLELNRVLRPGGFFVWSATPVYQKLEEDVEIWKEMSALTSNMCWEVVTIQRDTLNSVGAAIYRKPRNNDCYDQRKRQNPPMCKEDDDPNAAWYVPLQACMHRLPVSESERGTQWPIVWPRRLRLPPSWLNDSQMGIYGKPAPQDFTADYDHWKQVVSTSYMSGLGISWTGVRNVMDMRTVYGGFAAALKDLQMWVVNVVNVDSPDTLPIIYDRGLFGIYHDWCESFSTYPRTYDLLHADQLFSKLKKRCKLAPVIAEVDRILRPGGKLIVRDESSTIGEVENMLKSLHWEIRLTFSKDQKGILSAQKGDWRPQTYSASS</sequence>
<proteinExistence type="predicted"/>
<reference evidence="2" key="1">
    <citation type="journal article" date="2023" name="Front. Plant Sci.">
        <title>Chromosomal-level genome assembly of Melastoma candidum provides insights into trichome evolution.</title>
        <authorList>
            <person name="Zhong Y."/>
            <person name="Wu W."/>
            <person name="Sun C."/>
            <person name="Zou P."/>
            <person name="Liu Y."/>
            <person name="Dai S."/>
            <person name="Zhou R."/>
        </authorList>
    </citation>
    <scope>NUCLEOTIDE SEQUENCE [LARGE SCALE GENOMIC DNA]</scope>
</reference>
<organism evidence="1 2">
    <name type="scientific">Melastoma candidum</name>
    <dbReference type="NCBI Taxonomy" id="119954"/>
    <lineage>
        <taxon>Eukaryota</taxon>
        <taxon>Viridiplantae</taxon>
        <taxon>Streptophyta</taxon>
        <taxon>Embryophyta</taxon>
        <taxon>Tracheophyta</taxon>
        <taxon>Spermatophyta</taxon>
        <taxon>Magnoliopsida</taxon>
        <taxon>eudicotyledons</taxon>
        <taxon>Gunneridae</taxon>
        <taxon>Pentapetalae</taxon>
        <taxon>rosids</taxon>
        <taxon>malvids</taxon>
        <taxon>Myrtales</taxon>
        <taxon>Melastomataceae</taxon>
        <taxon>Melastomatoideae</taxon>
        <taxon>Melastomateae</taxon>
        <taxon>Melastoma</taxon>
    </lineage>
</organism>
<keyword evidence="2" id="KW-1185">Reference proteome</keyword>